<dbReference type="PATRIC" id="fig|294671.3.peg.1814"/>
<dbReference type="STRING" id="294671.YLM1_1745"/>
<keyword evidence="1" id="KW-0812">Transmembrane</keyword>
<proteinExistence type="predicted"/>
<keyword evidence="1" id="KW-0472">Membrane</keyword>
<protein>
    <submittedName>
        <fullName evidence="2">Uncharacterized protein</fullName>
    </submittedName>
</protein>
<dbReference type="KEGG" id="mol:YLM1_1745"/>
<evidence type="ECO:0000313" key="3">
    <source>
        <dbReference type="Proteomes" id="UP000066376"/>
    </source>
</evidence>
<keyword evidence="1" id="KW-1133">Transmembrane helix</keyword>
<accession>A0A126R1N2</accession>
<feature type="transmembrane region" description="Helical" evidence="1">
    <location>
        <begin position="172"/>
        <end position="189"/>
    </location>
</feature>
<dbReference type="PROSITE" id="PS51257">
    <property type="entry name" value="PROKAR_LIPOPROTEIN"/>
    <property type="match status" value="1"/>
</dbReference>
<dbReference type="AlphaFoldDB" id="A0A126R1N2"/>
<organism evidence="2 3">
    <name type="scientific">Methanobrevibacter olleyae</name>
    <dbReference type="NCBI Taxonomy" id="294671"/>
    <lineage>
        <taxon>Archaea</taxon>
        <taxon>Methanobacteriati</taxon>
        <taxon>Methanobacteriota</taxon>
        <taxon>Methanomada group</taxon>
        <taxon>Methanobacteria</taxon>
        <taxon>Methanobacteriales</taxon>
        <taxon>Methanobacteriaceae</taxon>
        <taxon>Methanobrevibacter</taxon>
    </lineage>
</organism>
<dbReference type="Proteomes" id="UP000066376">
    <property type="component" value="Chromosome"/>
</dbReference>
<name>A0A126R1N2_METOL</name>
<gene>
    <name evidence="2" type="ORF">YLM1_1745</name>
</gene>
<reference evidence="3" key="2">
    <citation type="submission" date="2016-02" db="EMBL/GenBank/DDBJ databases">
        <title>The draft genome sequence of the rumen methanogen Methanobrevibacter olleyae YLM1.</title>
        <authorList>
            <consortium name="New Zealand Agricultural Greenhouse Gas Research Centre/Pastoral Greenhouse Gas Research Consortium"/>
            <person name="Kelly W.J."/>
            <person name="Li D."/>
            <person name="Lambie S.C."/>
            <person name="Attwood G.T."/>
            <person name="Altermann E."/>
            <person name="Leahy S.C."/>
        </authorList>
    </citation>
    <scope>NUCLEOTIDE SEQUENCE [LARGE SCALE GENOMIC DNA]</scope>
    <source>
        <strain evidence="3">YLM1</strain>
    </source>
</reference>
<keyword evidence="3" id="KW-1185">Reference proteome</keyword>
<dbReference type="RefSeq" id="WP_067148639.1">
    <property type="nucleotide sequence ID" value="NZ_CP014265.1"/>
</dbReference>
<evidence type="ECO:0000313" key="2">
    <source>
        <dbReference type="EMBL" id="AMK16300.1"/>
    </source>
</evidence>
<evidence type="ECO:0000256" key="1">
    <source>
        <dbReference type="SAM" id="Phobius"/>
    </source>
</evidence>
<dbReference type="GeneID" id="28490054"/>
<dbReference type="EMBL" id="CP014265">
    <property type="protein sequence ID" value="AMK16300.1"/>
    <property type="molecule type" value="Genomic_DNA"/>
</dbReference>
<sequence length="200" mass="22074">MKKILCVVVLAMFVLGVVLGSVGACEWDKDDSKLDKKINEEKIKGKGKCKDKKENKINIKCNPPVVPVEEEPNTPVEENNTNTTVVEEEQIIQEANNTTIIQIISNGSQMSDNETINLEDIEEDVETLDLTDNITDDFVGDGTAELEGIVVIDDDNDTDVVNKLEDYATGNPLLVLFLTIASLLLLVMFKRNKMFKDGGG</sequence>
<reference evidence="2 3" key="1">
    <citation type="journal article" date="2016" name="Genome Announc.">
        <title>Draft Genome Sequence of the Rumen Methanogen Methanobrevibacter olleyae YLM1.</title>
        <authorList>
            <person name="Kelly W.J."/>
            <person name="Li D."/>
            <person name="Lambie S.C."/>
            <person name="Cox F."/>
            <person name="Attwood G.T."/>
            <person name="Altermann E."/>
            <person name="Leahy S.C."/>
        </authorList>
    </citation>
    <scope>NUCLEOTIDE SEQUENCE [LARGE SCALE GENOMIC DNA]</scope>
    <source>
        <strain evidence="2 3">YLM1</strain>
    </source>
</reference>